<organism evidence="3 4">
    <name type="scientific">Candidatus Magnetobacterium bavaricum</name>
    <dbReference type="NCBI Taxonomy" id="29290"/>
    <lineage>
        <taxon>Bacteria</taxon>
        <taxon>Pseudomonadati</taxon>
        <taxon>Nitrospirota</taxon>
        <taxon>Thermodesulfovibrionia</taxon>
        <taxon>Thermodesulfovibrionales</taxon>
        <taxon>Candidatus Magnetobacteriaceae</taxon>
        <taxon>Candidatus Magnetobacterium</taxon>
    </lineage>
</organism>
<dbReference type="InterPro" id="IPR041685">
    <property type="entry name" value="AAA_GajA/Old/RecF-like"/>
</dbReference>
<proteinExistence type="predicted"/>
<evidence type="ECO:0000259" key="2">
    <source>
        <dbReference type="Pfam" id="PF13175"/>
    </source>
</evidence>
<name>A0A0F3GUQ0_9BACT</name>
<protein>
    <recommendedName>
        <fullName evidence="5">DUF3696 domain-containing protein</fullName>
    </recommendedName>
</protein>
<dbReference type="Pfam" id="PF12476">
    <property type="entry name" value="DUF3696"/>
    <property type="match status" value="1"/>
</dbReference>
<dbReference type="InterPro" id="IPR022532">
    <property type="entry name" value="DUF3696"/>
</dbReference>
<dbReference type="InterPro" id="IPR051396">
    <property type="entry name" value="Bact_Antivir_Def_Nuclease"/>
</dbReference>
<dbReference type="Pfam" id="PF13175">
    <property type="entry name" value="AAA_15"/>
    <property type="match status" value="1"/>
</dbReference>
<feature type="domain" description="DUF3696" evidence="1">
    <location>
        <begin position="238"/>
        <end position="285"/>
    </location>
</feature>
<evidence type="ECO:0008006" key="5">
    <source>
        <dbReference type="Google" id="ProtNLM"/>
    </source>
</evidence>
<dbReference type="Gene3D" id="3.40.50.300">
    <property type="entry name" value="P-loop containing nucleotide triphosphate hydrolases"/>
    <property type="match status" value="1"/>
</dbReference>
<accession>A0A0F3GUQ0</accession>
<dbReference type="PANTHER" id="PTHR43581">
    <property type="entry name" value="ATP/GTP PHOSPHATASE"/>
    <property type="match status" value="1"/>
</dbReference>
<evidence type="ECO:0000259" key="1">
    <source>
        <dbReference type="Pfam" id="PF12476"/>
    </source>
</evidence>
<dbReference type="PATRIC" id="fig|29290.4.peg.4508"/>
<evidence type="ECO:0000313" key="4">
    <source>
        <dbReference type="Proteomes" id="UP000033423"/>
    </source>
</evidence>
<dbReference type="PANTHER" id="PTHR43581:SF2">
    <property type="entry name" value="EXCINUCLEASE ATPASE SUBUNIT"/>
    <property type="match status" value="1"/>
</dbReference>
<dbReference type="Proteomes" id="UP000033423">
    <property type="component" value="Unassembled WGS sequence"/>
</dbReference>
<comment type="caution">
    <text evidence="3">The sequence shown here is derived from an EMBL/GenBank/DDBJ whole genome shotgun (WGS) entry which is preliminary data.</text>
</comment>
<dbReference type="EMBL" id="LACI01001474">
    <property type="protein sequence ID" value="KJU84403.1"/>
    <property type="molecule type" value="Genomic_DNA"/>
</dbReference>
<dbReference type="AlphaFoldDB" id="A0A0F3GUQ0"/>
<evidence type="ECO:0000313" key="3">
    <source>
        <dbReference type="EMBL" id="KJU84403.1"/>
    </source>
</evidence>
<reference evidence="3 4" key="1">
    <citation type="submission" date="2015-02" db="EMBL/GenBank/DDBJ databases">
        <title>Single-cell genomics of uncultivated deep-branching MTB reveals a conserved set of magnetosome genes.</title>
        <authorList>
            <person name="Kolinko S."/>
            <person name="Richter M."/>
            <person name="Glockner F.O."/>
            <person name="Brachmann A."/>
            <person name="Schuler D."/>
        </authorList>
    </citation>
    <scope>NUCLEOTIDE SEQUENCE [LARGE SCALE GENOMIC DNA]</scope>
    <source>
        <strain evidence="3">TM-1</strain>
    </source>
</reference>
<gene>
    <name evidence="3" type="ORF">MBAV_003403</name>
</gene>
<dbReference type="InterPro" id="IPR027417">
    <property type="entry name" value="P-loop_NTPase"/>
</dbReference>
<sequence length="289" mass="32729">MAARIFKTIIEYEENNEPKKHNWEYNKGKDKIMLYNLLIISLFEKNELLLPDFERIHYVSANRIGPQDVYQKASTSDFLNVGSRGEFTANILDIMKNKTLPESSKNLLLPTIKLKKILDQTSAWLDHIFTGGKITIDALRVNLLQISLNSDSSRKMHKPSNVGFGYSYALPIIVSALIAEEGDILIVENPEAHLHPSAQAKIAYFLTLVSTCGVQVFIESHSDHILNGLRIAVKDEIIAPGDVNVMYFHRDDGGFKNDRISVDSDGMIEKWPKGFFDQSEIDLLRIHDV</sequence>
<keyword evidence="4" id="KW-1185">Reference proteome</keyword>
<feature type="domain" description="Endonuclease GajA/Old nuclease/RecF-like AAA" evidence="2">
    <location>
        <begin position="137"/>
        <end position="225"/>
    </location>
</feature>